<dbReference type="PANTHER" id="PTHR30570">
    <property type="entry name" value="PERIPLASMIC PHOSPHATE BINDING COMPONENT OF PHOSPHATE ABC TRANSPORTER"/>
    <property type="match status" value="1"/>
</dbReference>
<dbReference type="AlphaFoldDB" id="A0A347TJ94"/>
<dbReference type="InterPro" id="IPR024370">
    <property type="entry name" value="PBP_domain"/>
</dbReference>
<dbReference type="Proteomes" id="UP000264693">
    <property type="component" value="Chromosome"/>
</dbReference>
<evidence type="ECO:0000313" key="7">
    <source>
        <dbReference type="Proteomes" id="UP000264693"/>
    </source>
</evidence>
<reference evidence="4 7" key="3">
    <citation type="submission" date="2018-08" db="EMBL/GenBank/DDBJ databases">
        <title>Complete genome of the Arcobacter marinus type strain JCM 15502.</title>
        <authorList>
            <person name="Miller W.G."/>
            <person name="Yee E."/>
            <person name="Huynh S."/>
            <person name="Parker C.T."/>
        </authorList>
    </citation>
    <scope>NUCLEOTIDE SEQUENCE [LARGE SCALE GENOMIC DNA]</scope>
    <source>
        <strain evidence="4 7">JCM 15502</strain>
    </source>
</reference>
<dbReference type="KEGG" id="amar:AMRN_0920"/>
<reference evidence="6" key="1">
    <citation type="submission" date="2017-09" db="EMBL/GenBank/DDBJ databases">
        <title>Arcobacter canalis sp. nov., a new species isolated from a water canal contaminated with urban sewage.</title>
        <authorList>
            <person name="Perez-Cataluna A."/>
            <person name="Salas-Masso N."/>
            <person name="Figueras M.J."/>
        </authorList>
    </citation>
    <scope>NUCLEOTIDE SEQUENCE [LARGE SCALE GENOMIC DNA]</scope>
    <source>
        <strain evidence="6">CECT 7727</strain>
    </source>
</reference>
<reference evidence="5" key="2">
    <citation type="submission" date="2017-09" db="EMBL/GenBank/DDBJ databases">
        <authorList>
            <person name="Perez-Cataluna A."/>
            <person name="Figueras M.J."/>
            <person name="Salas-Masso N."/>
        </authorList>
    </citation>
    <scope>NUCLEOTIDE SEQUENCE</scope>
    <source>
        <strain evidence="5">CECT 7727</strain>
    </source>
</reference>
<evidence type="ECO:0000313" key="5">
    <source>
        <dbReference type="EMBL" id="PHO14716.1"/>
    </source>
</evidence>
<protein>
    <submittedName>
        <fullName evidence="4 5">Phosphate-binding protein</fullName>
    </submittedName>
</protein>
<feature type="signal peptide" evidence="2">
    <location>
        <begin position="1"/>
        <end position="18"/>
    </location>
</feature>
<dbReference type="Pfam" id="PF12849">
    <property type="entry name" value="PBP_like_2"/>
    <property type="match status" value="1"/>
</dbReference>
<dbReference type="Proteomes" id="UP000224740">
    <property type="component" value="Unassembled WGS sequence"/>
</dbReference>
<dbReference type="InterPro" id="IPR050811">
    <property type="entry name" value="Phosphate_ABC_transporter"/>
</dbReference>
<organism evidence="4 7">
    <name type="scientific">Malaciobacter marinus</name>
    <dbReference type="NCBI Taxonomy" id="505249"/>
    <lineage>
        <taxon>Bacteria</taxon>
        <taxon>Pseudomonadati</taxon>
        <taxon>Campylobacterota</taxon>
        <taxon>Epsilonproteobacteria</taxon>
        <taxon>Campylobacterales</taxon>
        <taxon>Arcobacteraceae</taxon>
        <taxon>Malaciobacter</taxon>
    </lineage>
</organism>
<dbReference type="PANTHER" id="PTHR30570:SF1">
    <property type="entry name" value="PHOSPHATE-BINDING PROTEIN PSTS"/>
    <property type="match status" value="1"/>
</dbReference>
<evidence type="ECO:0000259" key="3">
    <source>
        <dbReference type="Pfam" id="PF12849"/>
    </source>
</evidence>
<evidence type="ECO:0000313" key="4">
    <source>
        <dbReference type="EMBL" id="AXX86672.1"/>
    </source>
</evidence>
<feature type="chain" id="PRO_5017799953" evidence="2">
    <location>
        <begin position="19"/>
        <end position="271"/>
    </location>
</feature>
<dbReference type="Gene3D" id="3.40.190.10">
    <property type="entry name" value="Periplasmic binding protein-like II"/>
    <property type="match status" value="2"/>
</dbReference>
<proteinExistence type="predicted"/>
<dbReference type="EMBL" id="CP032101">
    <property type="protein sequence ID" value="AXX86672.1"/>
    <property type="molecule type" value="Genomic_DNA"/>
</dbReference>
<gene>
    <name evidence="4" type="ORF">AMRN_0920</name>
    <name evidence="5" type="ORF">CPH92_10595</name>
</gene>
<keyword evidence="6" id="KW-1185">Reference proteome</keyword>
<evidence type="ECO:0000313" key="6">
    <source>
        <dbReference type="Proteomes" id="UP000224740"/>
    </source>
</evidence>
<accession>A0A347TJ94</accession>
<dbReference type="EMBL" id="NXAO01000048">
    <property type="protein sequence ID" value="PHO14716.1"/>
    <property type="molecule type" value="Genomic_DNA"/>
</dbReference>
<dbReference type="RefSeq" id="WP_099311706.1">
    <property type="nucleotide sequence ID" value="NZ_CP032101.1"/>
</dbReference>
<evidence type="ECO:0000256" key="2">
    <source>
        <dbReference type="SAM" id="SignalP"/>
    </source>
</evidence>
<name>A0A347TJ94_9BACT</name>
<evidence type="ECO:0000256" key="1">
    <source>
        <dbReference type="ARBA" id="ARBA00022729"/>
    </source>
</evidence>
<dbReference type="CDD" id="cd13653">
    <property type="entry name" value="PBP2_phosphate_like_1"/>
    <property type="match status" value="1"/>
</dbReference>
<sequence length="271" mass="29359">MKKLLLTLITLSLTFLNASDLKVFENLKGTLNIAGGTAHIKCEKEAIKNIMRKYPDITISIAGGGSGIGIKQVSSKIIDLANSGRKPTQKEIKNGDLKLFRFAIDGIGVIVNPKLNIDSLTTKQLQDIFSGKITNFKELGLSNAPINLYTRDESSATRKVFWKRALKKSPISNKARVVSSNAAMKTAISKDKNAIGIISLGVANDSVKLLNINGVKPTVENINNDSYNVARGLYLLSSGEPSKLASAYISYLRSNEGAKIVSKYGFIPINE</sequence>
<dbReference type="SUPFAM" id="SSF53850">
    <property type="entry name" value="Periplasmic binding protein-like II"/>
    <property type="match status" value="1"/>
</dbReference>
<feature type="domain" description="PBP" evidence="3">
    <location>
        <begin position="29"/>
        <end position="256"/>
    </location>
</feature>
<keyword evidence="1 2" id="KW-0732">Signal</keyword>